<comment type="caution">
    <text evidence="5">The sequence shown here is derived from an EMBL/GenBank/DDBJ whole genome shotgun (WGS) entry which is preliminary data.</text>
</comment>
<keyword evidence="6" id="KW-1185">Reference proteome</keyword>
<name>A0ABS4X9F3_9MICC</name>
<dbReference type="EMBL" id="JAGIOF010000001">
    <property type="protein sequence ID" value="MBP2384941.1"/>
    <property type="molecule type" value="Genomic_DNA"/>
</dbReference>
<accession>A0ABS4X9F3</accession>
<dbReference type="PANTHER" id="PTHR44688:SF16">
    <property type="entry name" value="DNA-BINDING TRANSCRIPTIONAL ACTIVATOR DEVR_DOSR"/>
    <property type="match status" value="1"/>
</dbReference>
<evidence type="ECO:0000256" key="3">
    <source>
        <dbReference type="ARBA" id="ARBA00023163"/>
    </source>
</evidence>
<dbReference type="InterPro" id="IPR016032">
    <property type="entry name" value="Sig_transdc_resp-reg_C-effctor"/>
</dbReference>
<organism evidence="5 6">
    <name type="scientific">Paeniglutamicibacter kerguelensis</name>
    <dbReference type="NCBI Taxonomy" id="254788"/>
    <lineage>
        <taxon>Bacteria</taxon>
        <taxon>Bacillati</taxon>
        <taxon>Actinomycetota</taxon>
        <taxon>Actinomycetes</taxon>
        <taxon>Micrococcales</taxon>
        <taxon>Micrococcaceae</taxon>
        <taxon>Paeniglutamicibacter</taxon>
    </lineage>
</organism>
<dbReference type="Proteomes" id="UP001296993">
    <property type="component" value="Unassembled WGS sequence"/>
</dbReference>
<dbReference type="PRINTS" id="PR00038">
    <property type="entry name" value="HTHLUXR"/>
</dbReference>
<keyword evidence="1" id="KW-0805">Transcription regulation</keyword>
<evidence type="ECO:0000256" key="2">
    <source>
        <dbReference type="ARBA" id="ARBA00023125"/>
    </source>
</evidence>
<dbReference type="CDD" id="cd06170">
    <property type="entry name" value="LuxR_C_like"/>
    <property type="match status" value="1"/>
</dbReference>
<dbReference type="PANTHER" id="PTHR44688">
    <property type="entry name" value="DNA-BINDING TRANSCRIPTIONAL ACTIVATOR DEVR_DOSR"/>
    <property type="match status" value="1"/>
</dbReference>
<keyword evidence="2 5" id="KW-0238">DNA-binding</keyword>
<proteinExistence type="predicted"/>
<sequence>MREQTSNGAVISGPIGSAKTALLADVLGGEFEGAVHLLCSPILGENVFGALSPLLIDFEAQLSEISVLRYLTHRFAPTSGGSKPLVVVEEAHFLDVASAFVLSQLALAGSIRLVLLAVGQGHTEPVVASTELGARLGRISLAALSLHEVADFARQLLGGPPTSATTHSIAAACAGNPLLVSAFLRSACEQEILIESKGWYILTQSHVDNDLHLSTAVSEIQKRLNVADAKALEVLALGGAEEVSVLEEVSGADIGRLLGTGLVKYVAESRVEIAAPLYAQILRDLVPPGRSAQLWGHVSKLTPAYGSLPHSLLWACESGDSVSTERFIDAISKANDGLDFLNAWRLCQLTGALETNSDIAMHGAKAMLGLKRFQSVAGIVDRALHQCDDLRLLREFKSLRATALWHGGDTDDEIGALLQDWKVRTELIQSKDASADIAEVALNRRAIEVLELWVDLAARQDPRAILAKAQRFAASSEYGSLEYLICRDISSGIMMTLGRFVEAADTALESLKSIPSGSVNEYIAGYQVISTALRALFAVGDYAKIRALAVSHEPESPELHLIWSGTLHFWAAFSAVQEGRWKLAGKLLEEARAELAVHDPDRFFVLAEALHDYELSESSRDPACDDRGFRDNPTNRGYMGLENSDATLLAAAYRSLSRGLENTGYLQNLIEKAHVENRFHTEQQLLILLWKSASGPSKNNEGTARLQELCAPGVGRRNGALAAAVSTTASTDTTTLVNAAEELFSSGETGLGTELLAVSLQNLEGTKSERLRGVVLRKLDSWIKELGGKAWGNLAEVLNERVLTNREKEIISLVGQGLSNKEIARELVVSQRTVEGHLYRVFAKLGISGREELDGQL</sequence>
<dbReference type="GO" id="GO:0003677">
    <property type="term" value="F:DNA binding"/>
    <property type="evidence" value="ECO:0007669"/>
    <property type="project" value="UniProtKB-KW"/>
</dbReference>
<feature type="domain" description="HTH luxR-type" evidence="4">
    <location>
        <begin position="796"/>
        <end position="857"/>
    </location>
</feature>
<evidence type="ECO:0000256" key="1">
    <source>
        <dbReference type="ARBA" id="ARBA00023015"/>
    </source>
</evidence>
<reference evidence="5 6" key="1">
    <citation type="submission" date="2021-03" db="EMBL/GenBank/DDBJ databases">
        <title>Sequencing the genomes of 1000 actinobacteria strains.</title>
        <authorList>
            <person name="Klenk H.-P."/>
        </authorList>
    </citation>
    <scope>NUCLEOTIDE SEQUENCE [LARGE SCALE GENOMIC DNA]</scope>
    <source>
        <strain evidence="5 6">DSM 15797</strain>
    </source>
</reference>
<dbReference type="SUPFAM" id="SSF46894">
    <property type="entry name" value="C-terminal effector domain of the bipartite response regulators"/>
    <property type="match status" value="1"/>
</dbReference>
<dbReference type="InterPro" id="IPR000792">
    <property type="entry name" value="Tscrpt_reg_LuxR_C"/>
</dbReference>
<protein>
    <submittedName>
        <fullName evidence="5">DNA-binding CsgD family transcriptional regulator</fullName>
    </submittedName>
</protein>
<dbReference type="InterPro" id="IPR036388">
    <property type="entry name" value="WH-like_DNA-bd_sf"/>
</dbReference>
<dbReference type="PROSITE" id="PS00622">
    <property type="entry name" value="HTH_LUXR_1"/>
    <property type="match status" value="1"/>
</dbReference>
<dbReference type="Pfam" id="PF00196">
    <property type="entry name" value="GerE"/>
    <property type="match status" value="1"/>
</dbReference>
<dbReference type="RefSeq" id="WP_209995689.1">
    <property type="nucleotide sequence ID" value="NZ_BAAAJY010000006.1"/>
</dbReference>
<dbReference type="SMART" id="SM00421">
    <property type="entry name" value="HTH_LUXR"/>
    <property type="match status" value="1"/>
</dbReference>
<keyword evidence="3" id="KW-0804">Transcription</keyword>
<evidence type="ECO:0000259" key="4">
    <source>
        <dbReference type="PROSITE" id="PS50043"/>
    </source>
</evidence>
<gene>
    <name evidence="5" type="ORF">JOF47_000452</name>
</gene>
<dbReference type="Gene3D" id="1.10.10.10">
    <property type="entry name" value="Winged helix-like DNA-binding domain superfamily/Winged helix DNA-binding domain"/>
    <property type="match status" value="1"/>
</dbReference>
<evidence type="ECO:0000313" key="6">
    <source>
        <dbReference type="Proteomes" id="UP001296993"/>
    </source>
</evidence>
<evidence type="ECO:0000313" key="5">
    <source>
        <dbReference type="EMBL" id="MBP2384941.1"/>
    </source>
</evidence>
<dbReference type="PROSITE" id="PS50043">
    <property type="entry name" value="HTH_LUXR_2"/>
    <property type="match status" value="1"/>
</dbReference>